<dbReference type="Proteomes" id="UP000095287">
    <property type="component" value="Unplaced"/>
</dbReference>
<dbReference type="Pfam" id="PF05308">
    <property type="entry name" value="Mito_fiss_reg"/>
    <property type="match status" value="1"/>
</dbReference>
<organism evidence="3 4">
    <name type="scientific">Steinernema glaseri</name>
    <dbReference type="NCBI Taxonomy" id="37863"/>
    <lineage>
        <taxon>Eukaryota</taxon>
        <taxon>Metazoa</taxon>
        <taxon>Ecdysozoa</taxon>
        <taxon>Nematoda</taxon>
        <taxon>Chromadorea</taxon>
        <taxon>Rhabditida</taxon>
        <taxon>Tylenchina</taxon>
        <taxon>Panagrolaimomorpha</taxon>
        <taxon>Strongyloidoidea</taxon>
        <taxon>Steinernematidae</taxon>
        <taxon>Steinernema</taxon>
    </lineage>
</organism>
<dbReference type="GO" id="GO:0000266">
    <property type="term" value="P:mitochondrial fission"/>
    <property type="evidence" value="ECO:0007669"/>
    <property type="project" value="TreeGrafter"/>
</dbReference>
<feature type="region of interest" description="Disordered" evidence="2">
    <location>
        <begin position="120"/>
        <end position="171"/>
    </location>
</feature>
<feature type="region of interest" description="Disordered" evidence="2">
    <location>
        <begin position="215"/>
        <end position="241"/>
    </location>
</feature>
<protein>
    <submittedName>
        <fullName evidence="4">Mitochondrial fission regulator 2</fullName>
    </submittedName>
</protein>
<evidence type="ECO:0000313" key="4">
    <source>
        <dbReference type="WBParaSite" id="L893_g14542.t1"/>
    </source>
</evidence>
<evidence type="ECO:0000256" key="2">
    <source>
        <dbReference type="SAM" id="MobiDB-lite"/>
    </source>
</evidence>
<comment type="similarity">
    <text evidence="1">Belongs to the MTFR1 family.</text>
</comment>
<name>A0A1I7YB00_9BILA</name>
<feature type="compositionally biased region" description="Basic and acidic residues" evidence="2">
    <location>
        <begin position="120"/>
        <end position="129"/>
    </location>
</feature>
<keyword evidence="3" id="KW-1185">Reference proteome</keyword>
<dbReference type="AlphaFoldDB" id="A0A1I7YB00"/>
<proteinExistence type="inferred from homology"/>
<dbReference type="PANTHER" id="PTHR14215">
    <property type="entry name" value="PROTEIN OF UNKNOWN FUNCTION DUF729"/>
    <property type="match status" value="1"/>
</dbReference>
<dbReference type="GO" id="GO:0005739">
    <property type="term" value="C:mitochondrion"/>
    <property type="evidence" value="ECO:0007669"/>
    <property type="project" value="TreeGrafter"/>
</dbReference>
<reference evidence="4" key="1">
    <citation type="submission" date="2016-11" db="UniProtKB">
        <authorList>
            <consortium name="WormBaseParasite"/>
        </authorList>
    </citation>
    <scope>IDENTIFICATION</scope>
</reference>
<feature type="compositionally biased region" description="Pro residues" evidence="2">
    <location>
        <begin position="158"/>
        <end position="167"/>
    </location>
</feature>
<feature type="compositionally biased region" description="Polar residues" evidence="2">
    <location>
        <begin position="227"/>
        <end position="238"/>
    </location>
</feature>
<accession>A0A1I7YB00</accession>
<evidence type="ECO:0000256" key="1">
    <source>
        <dbReference type="ARBA" id="ARBA00005807"/>
    </source>
</evidence>
<dbReference type="WBParaSite" id="L893_g14542.t1">
    <property type="protein sequence ID" value="L893_g14542.t1"/>
    <property type="gene ID" value="L893_g14542"/>
</dbReference>
<sequence length="275" mass="30037">MSLQITTMTNRLLAGSAGDHNNRDIFTSLRSDGLNSLTRGNVIHKGVIHACCRKGSPKWPRLYECGEPMFPPYRARRLSETSSINDSTVSGNVDVSKMVEEIENLKRVIGQLKREGNDRNSIRARRSFDDDGIGSMNEASPSSSGPPSPPLGVRTAGHPPPPPPLPPAEFLKVKPPKIVIARRSDATRKALNEMSKARKLDMMSVLKDLGSVKLRKVPRSPGGTPMRTPSNSFNSAQSDPGALIAQALRQKFQALHELSSDSEAELSFSSWVDED</sequence>
<dbReference type="InterPro" id="IPR007972">
    <property type="entry name" value="Mtfr1"/>
</dbReference>
<dbReference type="GO" id="GO:0009060">
    <property type="term" value="P:aerobic respiration"/>
    <property type="evidence" value="ECO:0007669"/>
    <property type="project" value="TreeGrafter"/>
</dbReference>
<evidence type="ECO:0000313" key="3">
    <source>
        <dbReference type="Proteomes" id="UP000095287"/>
    </source>
</evidence>
<dbReference type="PANTHER" id="PTHR14215:SF0">
    <property type="entry name" value="WH2 DOMAIN-CONTAINING PROTEIN"/>
    <property type="match status" value="1"/>
</dbReference>